<sequence>MQQRGAAEALLFRLQTAHRAQKRRPFLPREGLGPAALSQCWAALERAEASRSQALLQRLLQLERLETLARRFQRKAALRENFLASAEQVLEQAAALPASPVPGEAAAQRLAMLEAGILPQDGRFQALGEIANFLRQEQYHGWAGVARRQLEITQRWERLLQRLQEQRRQMAATQTVLRLLQEVEVVSDQLTELQVLASSPACGQQPAELGALLRGQEVLEAQVSAYTAHVSRLALQTVELDSSLDAGVKTLQAKAPELAQFHQSLGALVRARRARLELALQRAEFLHSCEEEGLWLRRRRELMEHVAPGQSLSEMAVALRRHQVLEADLHCHQAVLVHLTQTAYDLAARGPPIQPDPREQAGAVQGTWQQLQAWAAGRGVQLHAALLVQQYLADAEEAASWMWEQRSRLERAPQGQDLWAAQALLQTHLRLKSSVCAFAEELGWLDQQARAATRAVLTLRCLARHSHHRNSCLTCTACRSGFSGLSESLSKRTGVAVP</sequence>
<dbReference type="GO" id="GO:0003779">
    <property type="term" value="F:actin binding"/>
    <property type="evidence" value="ECO:0007669"/>
    <property type="project" value="UniProtKB-KW"/>
</dbReference>
<evidence type="ECO:0000313" key="5">
    <source>
        <dbReference type="Proteomes" id="UP000700334"/>
    </source>
</evidence>
<dbReference type="Gene3D" id="1.20.58.60">
    <property type="match status" value="2"/>
</dbReference>
<accession>A0A8J6A944</accession>
<gene>
    <name evidence="4" type="ORF">J0S82_006376</name>
</gene>
<name>A0A8J6A944_GALPY</name>
<keyword evidence="3" id="KW-0175">Coiled coil</keyword>
<dbReference type="PANTHER" id="PTHR11915">
    <property type="entry name" value="SPECTRIN/FILAMIN RELATED CYTOSKELETAL PROTEIN"/>
    <property type="match status" value="1"/>
</dbReference>
<dbReference type="InterPro" id="IPR018159">
    <property type="entry name" value="Spectrin/alpha-actinin"/>
</dbReference>
<organism evidence="4 5">
    <name type="scientific">Galemys pyrenaicus</name>
    <name type="common">Iberian desman</name>
    <name type="synonym">Pyrenean desman</name>
    <dbReference type="NCBI Taxonomy" id="202257"/>
    <lineage>
        <taxon>Eukaryota</taxon>
        <taxon>Metazoa</taxon>
        <taxon>Chordata</taxon>
        <taxon>Craniata</taxon>
        <taxon>Vertebrata</taxon>
        <taxon>Euteleostomi</taxon>
        <taxon>Mammalia</taxon>
        <taxon>Eutheria</taxon>
        <taxon>Laurasiatheria</taxon>
        <taxon>Eulipotyphla</taxon>
        <taxon>Talpidae</taxon>
        <taxon>Galemys</taxon>
    </lineage>
</organism>
<keyword evidence="2" id="KW-0009">Actin-binding</keyword>
<dbReference type="InterPro" id="IPR002017">
    <property type="entry name" value="Spectrin_repeat"/>
</dbReference>
<proteinExistence type="predicted"/>
<keyword evidence="1" id="KW-0677">Repeat</keyword>
<dbReference type="SUPFAM" id="SSF46966">
    <property type="entry name" value="Spectrin repeat"/>
    <property type="match status" value="5"/>
</dbReference>
<dbReference type="EMBL" id="JAGFMF010011739">
    <property type="protein sequence ID" value="KAG8514637.1"/>
    <property type="molecule type" value="Genomic_DNA"/>
</dbReference>
<dbReference type="Pfam" id="PF00435">
    <property type="entry name" value="Spectrin"/>
    <property type="match status" value="2"/>
</dbReference>
<dbReference type="AlphaFoldDB" id="A0A8J6A944"/>
<evidence type="ECO:0000313" key="4">
    <source>
        <dbReference type="EMBL" id="KAG8514637.1"/>
    </source>
</evidence>
<feature type="coiled-coil region" evidence="3">
    <location>
        <begin position="146"/>
        <end position="183"/>
    </location>
</feature>
<dbReference type="OrthoDB" id="9942256at2759"/>
<keyword evidence="5" id="KW-1185">Reference proteome</keyword>
<dbReference type="CDD" id="cd00176">
    <property type="entry name" value="SPEC"/>
    <property type="match status" value="2"/>
</dbReference>
<reference evidence="4" key="1">
    <citation type="journal article" date="2021" name="Evol. Appl.">
        <title>The genome of the Pyrenean desman and the effects of bottlenecks and inbreeding on the genomic landscape of an endangered species.</title>
        <authorList>
            <person name="Escoda L."/>
            <person name="Castresana J."/>
        </authorList>
    </citation>
    <scope>NUCLEOTIDE SEQUENCE</scope>
    <source>
        <strain evidence="4">IBE-C5619</strain>
    </source>
</reference>
<protein>
    <submittedName>
        <fullName evidence="4">Spectrin beta chain, non-erythrocytic 5</fullName>
    </submittedName>
</protein>
<evidence type="ECO:0000256" key="1">
    <source>
        <dbReference type="ARBA" id="ARBA00022737"/>
    </source>
</evidence>
<comment type="caution">
    <text evidence="4">The sequence shown here is derived from an EMBL/GenBank/DDBJ whole genome shotgun (WGS) entry which is preliminary data.</text>
</comment>
<evidence type="ECO:0000256" key="2">
    <source>
        <dbReference type="ARBA" id="ARBA00023203"/>
    </source>
</evidence>
<evidence type="ECO:0000256" key="3">
    <source>
        <dbReference type="SAM" id="Coils"/>
    </source>
</evidence>
<dbReference type="Proteomes" id="UP000700334">
    <property type="component" value="Unassembled WGS sequence"/>
</dbReference>
<dbReference type="SMART" id="SM00150">
    <property type="entry name" value="SPEC"/>
    <property type="match status" value="3"/>
</dbReference>